<dbReference type="EC" id="2.7.11.1" evidence="1"/>
<dbReference type="PROSITE" id="PS50011">
    <property type="entry name" value="PROTEIN_KINASE_DOM"/>
    <property type="match status" value="1"/>
</dbReference>
<keyword evidence="12" id="KW-1185">Reference proteome</keyword>
<keyword evidence="2" id="KW-0723">Serine/threonine-protein kinase</keyword>
<sequence length="313" mass="35350">MSRRAATIQDFDVGDEIAWGSLATHKSTGKVFALKVLNKMHLARRKMDALVAICSRPELHPGIIRLHYSFHDAVNLYFVLDLAPNGDLKEVVLKDGPLSFECARFYTAQMTDAILFMHEAGVVHRDIKPENCLLDDSMRIKIADFGSAHVNSDPPEYRTSTFVGTAMFISPEVLSRSKCDPKGADIWAIGACLYFYLFGTYPFTAATDYLVMERIKKLDFTVPEGCDTDAADFIRKLLVTEPTARLGLAPHSSPQDLRDHPFFTRSDAIDWGTLWTRPVPKIEPDLDYKKKMEAKEEELLAKFEKLELEPDNN</sequence>
<dbReference type="AlphaFoldDB" id="A0A4Y7TKY0"/>
<keyword evidence="3" id="KW-0808">Transferase</keyword>
<evidence type="ECO:0000256" key="7">
    <source>
        <dbReference type="ARBA" id="ARBA00047899"/>
    </source>
</evidence>
<dbReference type="InterPro" id="IPR008271">
    <property type="entry name" value="Ser/Thr_kinase_AS"/>
</dbReference>
<evidence type="ECO:0000259" key="10">
    <source>
        <dbReference type="PROSITE" id="PS50011"/>
    </source>
</evidence>
<comment type="catalytic activity">
    <reaction evidence="8">
        <text>L-seryl-[protein] + ATP = O-phospho-L-seryl-[protein] + ADP + H(+)</text>
        <dbReference type="Rhea" id="RHEA:17989"/>
        <dbReference type="Rhea" id="RHEA-COMP:9863"/>
        <dbReference type="Rhea" id="RHEA-COMP:11604"/>
        <dbReference type="ChEBI" id="CHEBI:15378"/>
        <dbReference type="ChEBI" id="CHEBI:29999"/>
        <dbReference type="ChEBI" id="CHEBI:30616"/>
        <dbReference type="ChEBI" id="CHEBI:83421"/>
        <dbReference type="ChEBI" id="CHEBI:456216"/>
        <dbReference type="EC" id="2.7.11.1"/>
    </reaction>
</comment>
<dbReference type="PANTHER" id="PTHR24356:SF163">
    <property type="entry name" value="3-PHOSPHOINOSITIDE-DEPENDENT PROTEIN KINASE 1-RELATED"/>
    <property type="match status" value="1"/>
</dbReference>
<evidence type="ECO:0000256" key="9">
    <source>
        <dbReference type="SAM" id="Phobius"/>
    </source>
</evidence>
<reference evidence="11 12" key="1">
    <citation type="journal article" date="2019" name="Nat. Ecol. Evol.">
        <title>Megaphylogeny resolves global patterns of mushroom evolution.</title>
        <authorList>
            <person name="Varga T."/>
            <person name="Krizsan K."/>
            <person name="Foldi C."/>
            <person name="Dima B."/>
            <person name="Sanchez-Garcia M."/>
            <person name="Sanchez-Ramirez S."/>
            <person name="Szollosi G.J."/>
            <person name="Szarkandi J.G."/>
            <person name="Papp V."/>
            <person name="Albert L."/>
            <person name="Andreopoulos W."/>
            <person name="Angelini C."/>
            <person name="Antonin V."/>
            <person name="Barry K.W."/>
            <person name="Bougher N.L."/>
            <person name="Buchanan P."/>
            <person name="Buyck B."/>
            <person name="Bense V."/>
            <person name="Catcheside P."/>
            <person name="Chovatia M."/>
            <person name="Cooper J."/>
            <person name="Damon W."/>
            <person name="Desjardin D."/>
            <person name="Finy P."/>
            <person name="Geml J."/>
            <person name="Haridas S."/>
            <person name="Hughes K."/>
            <person name="Justo A."/>
            <person name="Karasinski D."/>
            <person name="Kautmanova I."/>
            <person name="Kiss B."/>
            <person name="Kocsube S."/>
            <person name="Kotiranta H."/>
            <person name="LaButti K.M."/>
            <person name="Lechner B.E."/>
            <person name="Liimatainen K."/>
            <person name="Lipzen A."/>
            <person name="Lukacs Z."/>
            <person name="Mihaltcheva S."/>
            <person name="Morgado L.N."/>
            <person name="Niskanen T."/>
            <person name="Noordeloos M.E."/>
            <person name="Ohm R.A."/>
            <person name="Ortiz-Santana B."/>
            <person name="Ovrebo C."/>
            <person name="Racz N."/>
            <person name="Riley R."/>
            <person name="Savchenko A."/>
            <person name="Shiryaev A."/>
            <person name="Soop K."/>
            <person name="Spirin V."/>
            <person name="Szebenyi C."/>
            <person name="Tomsovsky M."/>
            <person name="Tulloss R.E."/>
            <person name="Uehling J."/>
            <person name="Grigoriev I.V."/>
            <person name="Vagvolgyi C."/>
            <person name="Papp T."/>
            <person name="Martin F.M."/>
            <person name="Miettinen O."/>
            <person name="Hibbett D.S."/>
            <person name="Nagy L.G."/>
        </authorList>
    </citation>
    <scope>NUCLEOTIDE SEQUENCE [LARGE SCALE GENOMIC DNA]</scope>
    <source>
        <strain evidence="11 12">FP101781</strain>
    </source>
</reference>
<keyword evidence="6" id="KW-0067">ATP-binding</keyword>
<evidence type="ECO:0000313" key="12">
    <source>
        <dbReference type="Proteomes" id="UP000298030"/>
    </source>
</evidence>
<protein>
    <recommendedName>
        <fullName evidence="1">non-specific serine/threonine protein kinase</fullName>
        <ecNumber evidence="1">2.7.11.1</ecNumber>
    </recommendedName>
</protein>
<dbReference type="SMART" id="SM00220">
    <property type="entry name" value="S_TKc"/>
    <property type="match status" value="1"/>
</dbReference>
<dbReference type="EMBL" id="QPFP01000010">
    <property type="protein sequence ID" value="TEB34169.1"/>
    <property type="molecule type" value="Genomic_DNA"/>
</dbReference>
<proteinExistence type="predicted"/>
<name>A0A4Y7TKY0_COPMI</name>
<comment type="caution">
    <text evidence="11">The sequence shown here is derived from an EMBL/GenBank/DDBJ whole genome shotgun (WGS) entry which is preliminary data.</text>
</comment>
<dbReference type="InterPro" id="IPR000719">
    <property type="entry name" value="Prot_kinase_dom"/>
</dbReference>
<organism evidence="11 12">
    <name type="scientific">Coprinellus micaceus</name>
    <name type="common">Glistening ink-cap mushroom</name>
    <name type="synonym">Coprinus micaceus</name>
    <dbReference type="NCBI Taxonomy" id="71717"/>
    <lineage>
        <taxon>Eukaryota</taxon>
        <taxon>Fungi</taxon>
        <taxon>Dikarya</taxon>
        <taxon>Basidiomycota</taxon>
        <taxon>Agaricomycotina</taxon>
        <taxon>Agaricomycetes</taxon>
        <taxon>Agaricomycetidae</taxon>
        <taxon>Agaricales</taxon>
        <taxon>Agaricineae</taxon>
        <taxon>Psathyrellaceae</taxon>
        <taxon>Coprinellus</taxon>
    </lineage>
</organism>
<evidence type="ECO:0000256" key="4">
    <source>
        <dbReference type="ARBA" id="ARBA00022741"/>
    </source>
</evidence>
<keyword evidence="9" id="KW-0472">Membrane</keyword>
<dbReference type="Proteomes" id="UP000298030">
    <property type="component" value="Unassembled WGS sequence"/>
</dbReference>
<accession>A0A4Y7TKY0</accession>
<keyword evidence="4" id="KW-0547">Nucleotide-binding</keyword>
<evidence type="ECO:0000256" key="2">
    <source>
        <dbReference type="ARBA" id="ARBA00022527"/>
    </source>
</evidence>
<dbReference type="STRING" id="71717.A0A4Y7TKY0"/>
<dbReference type="InterPro" id="IPR011009">
    <property type="entry name" value="Kinase-like_dom_sf"/>
</dbReference>
<feature type="transmembrane region" description="Helical" evidence="9">
    <location>
        <begin position="186"/>
        <end position="211"/>
    </location>
</feature>
<keyword evidence="5 11" id="KW-0418">Kinase</keyword>
<feature type="domain" description="Protein kinase" evidence="10">
    <location>
        <begin position="1"/>
        <end position="263"/>
    </location>
</feature>
<keyword evidence="9" id="KW-0812">Transmembrane</keyword>
<dbReference type="Gene3D" id="3.30.200.20">
    <property type="entry name" value="Phosphorylase Kinase, domain 1"/>
    <property type="match status" value="1"/>
</dbReference>
<evidence type="ECO:0000256" key="1">
    <source>
        <dbReference type="ARBA" id="ARBA00012513"/>
    </source>
</evidence>
<dbReference type="InterPro" id="IPR050236">
    <property type="entry name" value="Ser_Thr_kinase_AGC"/>
</dbReference>
<dbReference type="OrthoDB" id="347657at2759"/>
<dbReference type="GO" id="GO:0035556">
    <property type="term" value="P:intracellular signal transduction"/>
    <property type="evidence" value="ECO:0007669"/>
    <property type="project" value="TreeGrafter"/>
</dbReference>
<dbReference type="GO" id="GO:0004674">
    <property type="term" value="F:protein serine/threonine kinase activity"/>
    <property type="evidence" value="ECO:0007669"/>
    <property type="project" value="UniProtKB-KW"/>
</dbReference>
<gene>
    <name evidence="11" type="ORF">FA13DRAFT_1753789</name>
</gene>
<dbReference type="Pfam" id="PF00069">
    <property type="entry name" value="Pkinase"/>
    <property type="match status" value="1"/>
</dbReference>
<dbReference type="GO" id="GO:0005524">
    <property type="term" value="F:ATP binding"/>
    <property type="evidence" value="ECO:0007669"/>
    <property type="project" value="UniProtKB-KW"/>
</dbReference>
<dbReference type="PROSITE" id="PS00108">
    <property type="entry name" value="PROTEIN_KINASE_ST"/>
    <property type="match status" value="1"/>
</dbReference>
<dbReference type="SUPFAM" id="SSF56112">
    <property type="entry name" value="Protein kinase-like (PK-like)"/>
    <property type="match status" value="1"/>
</dbReference>
<comment type="catalytic activity">
    <reaction evidence="7">
        <text>L-threonyl-[protein] + ATP = O-phospho-L-threonyl-[protein] + ADP + H(+)</text>
        <dbReference type="Rhea" id="RHEA:46608"/>
        <dbReference type="Rhea" id="RHEA-COMP:11060"/>
        <dbReference type="Rhea" id="RHEA-COMP:11605"/>
        <dbReference type="ChEBI" id="CHEBI:15378"/>
        <dbReference type="ChEBI" id="CHEBI:30013"/>
        <dbReference type="ChEBI" id="CHEBI:30616"/>
        <dbReference type="ChEBI" id="CHEBI:61977"/>
        <dbReference type="ChEBI" id="CHEBI:456216"/>
        <dbReference type="EC" id="2.7.11.1"/>
    </reaction>
</comment>
<evidence type="ECO:0000313" key="11">
    <source>
        <dbReference type="EMBL" id="TEB34169.1"/>
    </source>
</evidence>
<dbReference type="PANTHER" id="PTHR24356">
    <property type="entry name" value="SERINE/THREONINE-PROTEIN KINASE"/>
    <property type="match status" value="1"/>
</dbReference>
<evidence type="ECO:0000256" key="6">
    <source>
        <dbReference type="ARBA" id="ARBA00022840"/>
    </source>
</evidence>
<evidence type="ECO:0000256" key="3">
    <source>
        <dbReference type="ARBA" id="ARBA00022679"/>
    </source>
</evidence>
<keyword evidence="9" id="KW-1133">Transmembrane helix</keyword>
<evidence type="ECO:0000256" key="5">
    <source>
        <dbReference type="ARBA" id="ARBA00022777"/>
    </source>
</evidence>
<dbReference type="Gene3D" id="1.10.510.10">
    <property type="entry name" value="Transferase(Phosphotransferase) domain 1"/>
    <property type="match status" value="1"/>
</dbReference>
<evidence type="ECO:0000256" key="8">
    <source>
        <dbReference type="ARBA" id="ARBA00048679"/>
    </source>
</evidence>